<dbReference type="Pfam" id="PF10806">
    <property type="entry name" value="SAM35"/>
    <property type="match status" value="1"/>
</dbReference>
<organism evidence="1 2">
    <name type="scientific">Candida theae</name>
    <dbReference type="NCBI Taxonomy" id="1198502"/>
    <lineage>
        <taxon>Eukaryota</taxon>
        <taxon>Fungi</taxon>
        <taxon>Dikarya</taxon>
        <taxon>Ascomycota</taxon>
        <taxon>Saccharomycotina</taxon>
        <taxon>Pichiomycetes</taxon>
        <taxon>Debaryomycetaceae</taxon>
        <taxon>Candida/Lodderomyces clade</taxon>
        <taxon>Candida</taxon>
    </lineage>
</organism>
<comment type="caution">
    <text evidence="1">The sequence shown here is derived from an EMBL/GenBank/DDBJ whole genome shotgun (WGS) entry which is preliminary data.</text>
</comment>
<proteinExistence type="predicted"/>
<dbReference type="RefSeq" id="XP_051610272.1">
    <property type="nucleotide sequence ID" value="XM_051750410.1"/>
</dbReference>
<sequence>MLTVPQPIQRIFDSVPLKVYSDQQESVLPEKLYSFPNAPSDPLILGVYNTFEYDKFVLPTDPVSLYTLLILAKKNDFGLPESTSNSNCGITRIPFRGSPSNSLPILISDGTVRAIESSEQIEKKIASKNIQSAKVLMIKEFVDTVLFDSWIACLLAEKIQPQTFYQLFGINNKLDVYELKMQIPKWNNFSIRHASLFSHHYNNQYLQAFYTSQCDEFEKAIESLKQYLQSPDPETTVIKYKVAAYAIIIDHFLKDTQVGQIMSRYPEVVTTSYAVLSS</sequence>
<reference evidence="1 2" key="1">
    <citation type="journal article" date="2022" name="DNA Res.">
        <title>Genome analysis of five recently described species of the CUG-Ser clade uncovers Candida theae as a new hybrid lineage with pathogenic potential in the Candida parapsilosis species complex.</title>
        <authorList>
            <person name="Mixao V."/>
            <person name="Del Olmo V."/>
            <person name="Hegedusova E."/>
            <person name="Saus E."/>
            <person name="Pryszcz L."/>
            <person name="Cillingova A."/>
            <person name="Nosek J."/>
            <person name="Gabaldon T."/>
        </authorList>
    </citation>
    <scope>NUCLEOTIDE SEQUENCE [LARGE SCALE GENOMIC DNA]</scope>
    <source>
        <strain evidence="1 2">CBS 12239</strain>
    </source>
</reference>
<evidence type="ECO:0000313" key="2">
    <source>
        <dbReference type="Proteomes" id="UP001204833"/>
    </source>
</evidence>
<dbReference type="GeneID" id="76149286"/>
<accession>A0AAD5BHF3</accession>
<protein>
    <submittedName>
        <fullName evidence="1">SAM35</fullName>
    </submittedName>
</protein>
<dbReference type="AlphaFoldDB" id="A0AAD5BHF3"/>
<keyword evidence="2" id="KW-1185">Reference proteome</keyword>
<dbReference type="Proteomes" id="UP001204833">
    <property type="component" value="Unassembled WGS sequence"/>
</dbReference>
<gene>
    <name evidence="1" type="ORF">KGF57_001227</name>
</gene>
<dbReference type="InterPro" id="IPR021211">
    <property type="entry name" value="SAM35"/>
</dbReference>
<name>A0AAD5BHF3_9ASCO</name>
<evidence type="ECO:0000313" key="1">
    <source>
        <dbReference type="EMBL" id="KAI5963851.1"/>
    </source>
</evidence>
<dbReference type="EMBL" id="JAIHNG010000053">
    <property type="protein sequence ID" value="KAI5963851.1"/>
    <property type="molecule type" value="Genomic_DNA"/>
</dbReference>